<dbReference type="InterPro" id="IPR011089">
    <property type="entry name" value="GmrSD_C"/>
</dbReference>
<gene>
    <name evidence="2" type="ORF">J2S49_001727</name>
</gene>
<name>A0ABT9NEP4_9ACTO</name>
<organism evidence="2 3">
    <name type="scientific">Arcanobacterium wilhelmae</name>
    <dbReference type="NCBI Taxonomy" id="1803177"/>
    <lineage>
        <taxon>Bacteria</taxon>
        <taxon>Bacillati</taxon>
        <taxon>Actinomycetota</taxon>
        <taxon>Actinomycetes</taxon>
        <taxon>Actinomycetales</taxon>
        <taxon>Actinomycetaceae</taxon>
        <taxon>Arcanobacterium</taxon>
    </lineage>
</organism>
<dbReference type="EMBL" id="JAUSQW010000001">
    <property type="protein sequence ID" value="MDP9801651.1"/>
    <property type="molecule type" value="Genomic_DNA"/>
</dbReference>
<dbReference type="Pfam" id="PF07510">
    <property type="entry name" value="GmrSD_C"/>
    <property type="match status" value="1"/>
</dbReference>
<accession>A0ABT9NEP4</accession>
<evidence type="ECO:0000313" key="2">
    <source>
        <dbReference type="EMBL" id="MDP9801651.1"/>
    </source>
</evidence>
<reference evidence="2 3" key="1">
    <citation type="submission" date="2023-07" db="EMBL/GenBank/DDBJ databases">
        <title>Sequencing the genomes of 1000 actinobacteria strains.</title>
        <authorList>
            <person name="Klenk H.-P."/>
        </authorList>
    </citation>
    <scope>NUCLEOTIDE SEQUENCE [LARGE SCALE GENOMIC DNA]</scope>
    <source>
        <strain evidence="2 3">DSM 102162</strain>
    </source>
</reference>
<proteinExistence type="predicted"/>
<comment type="caution">
    <text evidence="2">The sequence shown here is derived from an EMBL/GenBank/DDBJ whole genome shotgun (WGS) entry which is preliminary data.</text>
</comment>
<dbReference type="RefSeq" id="WP_278059872.1">
    <property type="nucleotide sequence ID" value="NZ_CP121247.1"/>
</dbReference>
<feature type="domain" description="GmrSD restriction endonucleases C-terminal" evidence="1">
    <location>
        <begin position="99"/>
        <end position="239"/>
    </location>
</feature>
<dbReference type="PANTHER" id="PTHR24094:SF15">
    <property type="entry name" value="AMP-DEPENDENT SYNTHETASE_LIGASE DOMAIN-CONTAINING PROTEIN-RELATED"/>
    <property type="match status" value="1"/>
</dbReference>
<dbReference type="Proteomes" id="UP001235966">
    <property type="component" value="Unassembled WGS sequence"/>
</dbReference>
<dbReference type="PANTHER" id="PTHR24094">
    <property type="entry name" value="SECRETED PROTEIN"/>
    <property type="match status" value="1"/>
</dbReference>
<keyword evidence="3" id="KW-1185">Reference proteome</keyword>
<sequence>MRKRRRSRWVAAALVALVAWLFVPGLGPDVGGLEARFGVKLTPSNWRGPLSRPPVLVLPDTEIVRALAALPVRASEGAPQYKRSAFGQAWADVDRNGCDTRNDILARDLRSVTFKPRTHDCVVLRGQLADPYTGNSINFVRGPKTSEAVQIDHVIALGNAWRSGAWEWDAATRERFANEPTNLLAVDGPANQEKSAADAAEWLPPNREFRCTYVTMQIQVKSTWGLSVTRQEKDAMARVLAECPR</sequence>
<protein>
    <recommendedName>
        <fullName evidence="1">GmrSD restriction endonucleases C-terminal domain-containing protein</fullName>
    </recommendedName>
</protein>
<evidence type="ECO:0000313" key="3">
    <source>
        <dbReference type="Proteomes" id="UP001235966"/>
    </source>
</evidence>
<evidence type="ECO:0000259" key="1">
    <source>
        <dbReference type="Pfam" id="PF07510"/>
    </source>
</evidence>